<reference evidence="8 9" key="1">
    <citation type="submission" date="2017-08" db="EMBL/GenBank/DDBJ databases">
        <title>Infants hospitalized years apart are colonized by the same room-sourced microbial strains.</title>
        <authorList>
            <person name="Brooks B."/>
            <person name="Olm M.R."/>
            <person name="Firek B.A."/>
            <person name="Baker R."/>
            <person name="Thomas B.C."/>
            <person name="Morowitz M.J."/>
            <person name="Banfield J.F."/>
        </authorList>
    </citation>
    <scope>NUCLEOTIDE SEQUENCE [LARGE SCALE GENOMIC DNA]</scope>
    <source>
        <strain evidence="8">S2_003_000_R2_14</strain>
    </source>
</reference>
<dbReference type="SUPFAM" id="SSF49464">
    <property type="entry name" value="Carboxypeptidase regulatory domain-like"/>
    <property type="match status" value="1"/>
</dbReference>
<sequence>MKRALLITLISFSALAQTIDATDAGVEDRPAPLPTAPAEGVKKKFTGVSGRIIDARTGEGLIEATVKVINGPKKSALTDLEGNFKLKLPPGTYELRVFYELYKAQKFGNVEVKAGAATELNVSLERDAKAVQEVVVEAKVDKRNETALLNERKKAVVAQDSLGAQAIAKTPDSNAGDAVKRVVGATLVDNKYVFIRGLGGRYTQTLLNSTLLPSPEPDEPSVPLDMFPVALLSNLNVIKTYSADLPANFAGGSVTIDTNTFPAQLEAKVRLQVAGDTMTTGIKRPDEAMTGLEHIGFASPSRAIPAAIPTDRPLAPARIGSTGVTPEQQREAALAFDQRWTPPQLRALPSGSLSASLGNTHRLGNNVKLGYLLAAQVSRRERRQLIDSQAVRLDEGVATPIEPFQTEVGTVSGATSLLANAGLQVGSNHDISALGLYLWNAESNATANYGFDQGQMAYTTGHRSQLTSRQLFFNQLKGFHRVGGVELKWQGNYSRVNREEPDVRDLRQLVDDEGRKLIRFQPNSLERFFLTLNEDSGGGTASLAVPWRSWRFEAGGLGQYSARNFDGRRFRNLDWNLDTSLQTLQPEALLVPERFGPPVNAEQQITLEETTLTYDRYTASLAVYGGYGQVDWRPLTWLRAIAGVRLEGSTQTVGGGSPFATSGAPLGAPVTRNYLDVVPTANVVLSPRDDFNVRLAYAYTLARPSFRELAPFLFYDMVRRRNVSGNPELLNTRIHNVDARAEWFPGAGEVIAFSAFAKQFERPIERVIYGTSNAVGDVSFRNAEGATLLGLELEARTTLGRIHQVLQPFAVGANVSLIYSQIQLDPNSPQTNRTRPLQGQSPYAANAFITWTHPTWGTEAGVFYNVYGPRISDVGINGLPDVIEQPFHRLDLTVAQRLGAGFQLKLAASNVLNQAVRLRQGDVEVLTNPPGVQVLGTLSWNFNEERK</sequence>
<dbReference type="InterPro" id="IPR036942">
    <property type="entry name" value="Beta-barrel_TonB_sf"/>
</dbReference>
<feature type="chain" id="PRO_5015948399" evidence="5">
    <location>
        <begin position="17"/>
        <end position="947"/>
    </location>
</feature>
<evidence type="ECO:0000259" key="7">
    <source>
        <dbReference type="Pfam" id="PF07715"/>
    </source>
</evidence>
<comment type="caution">
    <text evidence="8">The sequence shown here is derived from an EMBL/GenBank/DDBJ whole genome shotgun (WGS) entry which is preliminary data.</text>
</comment>
<evidence type="ECO:0000256" key="4">
    <source>
        <dbReference type="RuleBase" id="RU003357"/>
    </source>
</evidence>
<dbReference type="Pfam" id="PF13620">
    <property type="entry name" value="CarboxypepD_reg"/>
    <property type="match status" value="1"/>
</dbReference>
<gene>
    <name evidence="8" type="ORF">DI536_15805</name>
</gene>
<evidence type="ECO:0000256" key="3">
    <source>
        <dbReference type="ARBA" id="ARBA00023237"/>
    </source>
</evidence>
<keyword evidence="2 4" id="KW-0472">Membrane</keyword>
<dbReference type="Proteomes" id="UP000249061">
    <property type="component" value="Unassembled WGS sequence"/>
</dbReference>
<protein>
    <submittedName>
        <fullName evidence="8">TonB-dependent receptor</fullName>
    </submittedName>
</protein>
<evidence type="ECO:0000259" key="6">
    <source>
        <dbReference type="Pfam" id="PF00593"/>
    </source>
</evidence>
<dbReference type="Pfam" id="PF07715">
    <property type="entry name" value="Plug"/>
    <property type="match status" value="1"/>
</dbReference>
<proteinExistence type="inferred from homology"/>
<organism evidence="8 9">
    <name type="scientific">Archangium gephyra</name>
    <dbReference type="NCBI Taxonomy" id="48"/>
    <lineage>
        <taxon>Bacteria</taxon>
        <taxon>Pseudomonadati</taxon>
        <taxon>Myxococcota</taxon>
        <taxon>Myxococcia</taxon>
        <taxon>Myxococcales</taxon>
        <taxon>Cystobacterineae</taxon>
        <taxon>Archangiaceae</taxon>
        <taxon>Archangium</taxon>
    </lineage>
</organism>
<dbReference type="PANTHER" id="PTHR40980">
    <property type="entry name" value="PLUG DOMAIN-CONTAINING PROTEIN"/>
    <property type="match status" value="1"/>
</dbReference>
<accession>A0A2W5TMB1</accession>
<name>A0A2W5TMB1_9BACT</name>
<dbReference type="Gene3D" id="2.40.170.20">
    <property type="entry name" value="TonB-dependent receptor, beta-barrel domain"/>
    <property type="match status" value="1"/>
</dbReference>
<keyword evidence="5" id="KW-0732">Signal</keyword>
<dbReference type="InterPro" id="IPR037066">
    <property type="entry name" value="Plug_dom_sf"/>
</dbReference>
<feature type="domain" description="TonB-dependent receptor plug" evidence="7">
    <location>
        <begin position="155"/>
        <end position="252"/>
    </location>
</feature>
<keyword evidence="3" id="KW-0998">Cell outer membrane</keyword>
<dbReference type="AlphaFoldDB" id="A0A2W5TMB1"/>
<evidence type="ECO:0000256" key="5">
    <source>
        <dbReference type="SAM" id="SignalP"/>
    </source>
</evidence>
<dbReference type="InterPro" id="IPR012910">
    <property type="entry name" value="Plug_dom"/>
</dbReference>
<dbReference type="Pfam" id="PF00593">
    <property type="entry name" value="TonB_dep_Rec_b-barrel"/>
    <property type="match status" value="1"/>
</dbReference>
<comment type="similarity">
    <text evidence="4">Belongs to the TonB-dependent receptor family.</text>
</comment>
<dbReference type="SUPFAM" id="SSF56935">
    <property type="entry name" value="Porins"/>
    <property type="match status" value="1"/>
</dbReference>
<dbReference type="EMBL" id="QFQP01000012">
    <property type="protein sequence ID" value="PZR12365.1"/>
    <property type="molecule type" value="Genomic_DNA"/>
</dbReference>
<feature type="signal peptide" evidence="5">
    <location>
        <begin position="1"/>
        <end position="16"/>
    </location>
</feature>
<dbReference type="GO" id="GO:0009279">
    <property type="term" value="C:cell outer membrane"/>
    <property type="evidence" value="ECO:0007669"/>
    <property type="project" value="UniProtKB-SubCell"/>
</dbReference>
<comment type="subcellular location">
    <subcellularLocation>
        <location evidence="1 4">Cell outer membrane</location>
    </subcellularLocation>
</comment>
<dbReference type="PANTHER" id="PTHR40980:SF5">
    <property type="entry name" value="TONB-DEPENDENT RECEPTOR"/>
    <property type="match status" value="1"/>
</dbReference>
<dbReference type="InterPro" id="IPR008969">
    <property type="entry name" value="CarboxyPept-like_regulatory"/>
</dbReference>
<evidence type="ECO:0000256" key="1">
    <source>
        <dbReference type="ARBA" id="ARBA00004442"/>
    </source>
</evidence>
<evidence type="ECO:0000256" key="2">
    <source>
        <dbReference type="ARBA" id="ARBA00023136"/>
    </source>
</evidence>
<keyword evidence="4" id="KW-0798">TonB box</keyword>
<dbReference type="Gene3D" id="2.170.130.10">
    <property type="entry name" value="TonB-dependent receptor, plug domain"/>
    <property type="match status" value="1"/>
</dbReference>
<evidence type="ECO:0000313" key="9">
    <source>
        <dbReference type="Proteomes" id="UP000249061"/>
    </source>
</evidence>
<keyword evidence="8" id="KW-0675">Receptor</keyword>
<dbReference type="InterPro" id="IPR000531">
    <property type="entry name" value="Beta-barrel_TonB"/>
</dbReference>
<dbReference type="Gene3D" id="2.60.40.1120">
    <property type="entry name" value="Carboxypeptidase-like, regulatory domain"/>
    <property type="match status" value="1"/>
</dbReference>
<feature type="domain" description="TonB-dependent receptor-like beta-barrel" evidence="6">
    <location>
        <begin position="447"/>
        <end position="911"/>
    </location>
</feature>
<evidence type="ECO:0000313" key="8">
    <source>
        <dbReference type="EMBL" id="PZR12365.1"/>
    </source>
</evidence>